<dbReference type="InterPro" id="IPR001867">
    <property type="entry name" value="OmpR/PhoB-type_DNA-bd"/>
</dbReference>
<feature type="domain" description="OmpR/PhoB-type" evidence="3">
    <location>
        <begin position="149"/>
        <end position="248"/>
    </location>
</feature>
<reference evidence="4 5" key="1">
    <citation type="submission" date="2015-11" db="EMBL/GenBank/DDBJ databases">
        <title>Expanding the genomic diversity of Burkholderia species for the development of highly accurate diagnostics.</title>
        <authorList>
            <person name="Sahl J."/>
            <person name="Keim P."/>
            <person name="Wagner D."/>
        </authorList>
    </citation>
    <scope>NUCLEOTIDE SEQUENCE [LARGE SCALE GENOMIC DNA]</scope>
    <source>
        <strain evidence="4 5">MSMB2058</strain>
    </source>
</reference>
<dbReference type="InterPro" id="IPR016032">
    <property type="entry name" value="Sig_transdc_resp-reg_C-effctor"/>
</dbReference>
<evidence type="ECO:0000259" key="3">
    <source>
        <dbReference type="PROSITE" id="PS51755"/>
    </source>
</evidence>
<accession>A0AB73GCJ4</accession>
<evidence type="ECO:0000313" key="5">
    <source>
        <dbReference type="Proteomes" id="UP000061665"/>
    </source>
</evidence>
<evidence type="ECO:0000256" key="1">
    <source>
        <dbReference type="ARBA" id="ARBA00023125"/>
    </source>
</evidence>
<dbReference type="Pfam" id="PF00486">
    <property type="entry name" value="Trans_reg_C"/>
    <property type="match status" value="1"/>
</dbReference>
<evidence type="ECO:0000256" key="2">
    <source>
        <dbReference type="PROSITE-ProRule" id="PRU01091"/>
    </source>
</evidence>
<proteinExistence type="predicted"/>
<sequence>MNGRASLRIAIIDIGDVNMLDALESWRQPGYGTNRLQFEDTLVRLGYGVDRFNSLASFQNTPRSVGFDLVMIRNESVCSEATNAICALRYRFGDAMPLIAVGKGDHDANAMRSIGAGANEYIASSLPENGLASTITYWLRWSMHCRTHRHAMRVGAYELHSGSRTFRFHGKTIVLTEKQFEIAFALMMNIGRDLDHDHLFQLVWGKRRFSENRRLTTHIATIRSQLELDGRHGMKLLTVYGTGYRLVLANTPQPD</sequence>
<dbReference type="GO" id="GO:0003677">
    <property type="term" value="F:DNA binding"/>
    <property type="evidence" value="ECO:0007669"/>
    <property type="project" value="UniProtKB-UniRule"/>
</dbReference>
<dbReference type="Gene3D" id="1.10.10.10">
    <property type="entry name" value="Winged helix-like DNA-binding domain superfamily/Winged helix DNA-binding domain"/>
    <property type="match status" value="1"/>
</dbReference>
<dbReference type="Proteomes" id="UP000061665">
    <property type="component" value="Unassembled WGS sequence"/>
</dbReference>
<keyword evidence="1 2" id="KW-0238">DNA-binding</keyword>
<comment type="caution">
    <text evidence="4">The sequence shown here is derived from an EMBL/GenBank/DDBJ whole genome shotgun (WGS) entry which is preliminary data.</text>
</comment>
<dbReference type="SMART" id="SM00862">
    <property type="entry name" value="Trans_reg_C"/>
    <property type="match status" value="1"/>
</dbReference>
<dbReference type="RefSeq" id="WP_059722998.1">
    <property type="nucleotide sequence ID" value="NZ_LOYI01000024.1"/>
</dbReference>
<dbReference type="InterPro" id="IPR036388">
    <property type="entry name" value="WH-like_DNA-bd_sf"/>
</dbReference>
<dbReference type="AlphaFoldDB" id="A0AB73GCJ4"/>
<dbReference type="PROSITE" id="PS51755">
    <property type="entry name" value="OMPR_PHOB"/>
    <property type="match status" value="1"/>
</dbReference>
<protein>
    <recommendedName>
        <fullName evidence="3">OmpR/PhoB-type domain-containing protein</fullName>
    </recommendedName>
</protein>
<organism evidence="4 5">
    <name type="scientific">Burkholderia ubonensis</name>
    <dbReference type="NCBI Taxonomy" id="101571"/>
    <lineage>
        <taxon>Bacteria</taxon>
        <taxon>Pseudomonadati</taxon>
        <taxon>Pseudomonadota</taxon>
        <taxon>Betaproteobacteria</taxon>
        <taxon>Burkholderiales</taxon>
        <taxon>Burkholderiaceae</taxon>
        <taxon>Burkholderia</taxon>
        <taxon>Burkholderia cepacia complex</taxon>
    </lineage>
</organism>
<dbReference type="GO" id="GO:0006355">
    <property type="term" value="P:regulation of DNA-templated transcription"/>
    <property type="evidence" value="ECO:0007669"/>
    <property type="project" value="InterPro"/>
</dbReference>
<gene>
    <name evidence="4" type="ORF">WJ53_26335</name>
</gene>
<dbReference type="SUPFAM" id="SSF46894">
    <property type="entry name" value="C-terminal effector domain of the bipartite response regulators"/>
    <property type="match status" value="1"/>
</dbReference>
<dbReference type="SUPFAM" id="SSF52172">
    <property type="entry name" value="CheY-like"/>
    <property type="match status" value="1"/>
</dbReference>
<dbReference type="GO" id="GO:0000160">
    <property type="term" value="P:phosphorelay signal transduction system"/>
    <property type="evidence" value="ECO:0007669"/>
    <property type="project" value="InterPro"/>
</dbReference>
<dbReference type="EMBL" id="LOZE01000018">
    <property type="protein sequence ID" value="KVM39027.1"/>
    <property type="molecule type" value="Genomic_DNA"/>
</dbReference>
<feature type="DNA-binding region" description="OmpR/PhoB-type" evidence="2">
    <location>
        <begin position="149"/>
        <end position="248"/>
    </location>
</feature>
<dbReference type="InterPro" id="IPR011006">
    <property type="entry name" value="CheY-like_superfamily"/>
</dbReference>
<dbReference type="CDD" id="cd00383">
    <property type="entry name" value="trans_reg_C"/>
    <property type="match status" value="1"/>
</dbReference>
<evidence type="ECO:0000313" key="4">
    <source>
        <dbReference type="EMBL" id="KVM39027.1"/>
    </source>
</evidence>
<name>A0AB73GCJ4_9BURK</name>